<dbReference type="PANTHER" id="PTHR40446:SF2">
    <property type="entry name" value="N-ACETYLGLUCOSAMINE-1-PHOSPHODIESTER ALPHA-N-ACETYLGLUCOSAMINIDASE"/>
    <property type="match status" value="1"/>
</dbReference>
<evidence type="ECO:0000313" key="5">
    <source>
        <dbReference type="Proteomes" id="UP000036834"/>
    </source>
</evidence>
<dbReference type="Proteomes" id="UP000036834">
    <property type="component" value="Unassembled WGS sequence"/>
</dbReference>
<dbReference type="PROSITE" id="PS51272">
    <property type="entry name" value="SLH"/>
    <property type="match status" value="2"/>
</dbReference>
<sequence length="1054" mass="112800">MRARKIVTLLTATTMAWGAFVPFAPLATNVAQARAESSALQMVWQTPIGEGTTLLKYTKSFADKPITVMVTKVDLNNQYVEVKPVYGTAGKLTDRQTVTQMARETGAVAAVNADFFNMSKRGAPFGIVVKDEQTISSMGLISYWYSLGLKGDKTAFIDKFGFGGKVTTGSGATYPLQGVNKEDYNPSDGRKSHQNQLNLYTPAFGKTSLGAITGYKDVVEVVVVDHVVKEVRMNQPGAPIPYNGFVLWGHGEAAAFLKQNLPVGASAVAEYQTTPQNIGLTQAVGGNVLLVDQGKALTSFQADKSIISLTARTAVGVSQDGKTLYMVTIDASNGVYLDELAKVMAELGSYRAVNFDGGGSTTLATRSLGDTYATLSNKPSGGTERRVPTGLAVYNTAPPGELRGFQIDVPSDVLIGQSIPLTASKGYDTHYQPYAINASNVTWDASQSEAGTVNGQKFTPARSGQITLTARLGNVSQNKEIQVISGNDVQQIVVSPNPLTIAPGQALTLDVKIKTKKGSVVQATPLSVQASINSDIATINDKLQLVAGNVPGNATLTITYDGVSTSVPIAVGQFEEPWLTFDNLVGMYHAGNPTSISTSGSFTTVTDQVFRTKKAAKLVYNFSAAPSSGMRFAYGILGPTPVAIPGKPLGLGLWVYSDNSRHWLRAEAIDANGKSVYLDLAKEIDWTGWKQVKAYFPSGVAYPLQLKSVYVVDQPNDGITQDQGTLYFDEFSLLLPNQTGQPSNTAVVPELPGTISLGKELDLNYSMVNAASFLDSATVEIDSIVTQQLPGYVPADYSFTIKPGDLKEGQEDRISTTPIQLTLAPKQWIAGKGIGLLFVNEANQTLDPLLGTVNAQGQWVYEVNSYGKYVPYYLDNAGTGGSAFVDIENHPAKAEITYMAEKGYVKGLTETTFGPNASLTRAQFVTLLARTFEWDLPATPKLNFKDKVPAYAQGAVQVAVSKGLVKGYADNTFRPDQSVTRAEAAVILDRLLNKKGAAKTVSDKGTWPSWASASITNMVGLGLIDPVNSKYQPNSATSRAVCVVALYRILHLTK</sequence>
<evidence type="ECO:0000256" key="1">
    <source>
        <dbReference type="SAM" id="SignalP"/>
    </source>
</evidence>
<reference evidence="3 6" key="3">
    <citation type="submission" date="2019-06" db="EMBL/GenBank/DDBJ databases">
        <title>Whole genome shotgun sequence of Brevibacillus reuszeri NBRC 15719.</title>
        <authorList>
            <person name="Hosoyama A."/>
            <person name="Uohara A."/>
            <person name="Ohji S."/>
            <person name="Ichikawa N."/>
        </authorList>
    </citation>
    <scope>NUCLEOTIDE SEQUENCE [LARGE SCALE GENOMIC DNA]</scope>
    <source>
        <strain evidence="3 6">NBRC 15719</strain>
    </source>
</reference>
<evidence type="ECO:0000259" key="2">
    <source>
        <dbReference type="PROSITE" id="PS51272"/>
    </source>
</evidence>
<organism evidence="4 5">
    <name type="scientific">Brevibacillus reuszeri</name>
    <dbReference type="NCBI Taxonomy" id="54915"/>
    <lineage>
        <taxon>Bacteria</taxon>
        <taxon>Bacillati</taxon>
        <taxon>Bacillota</taxon>
        <taxon>Bacilli</taxon>
        <taxon>Bacillales</taxon>
        <taxon>Paenibacillaceae</taxon>
        <taxon>Brevibacillus</taxon>
    </lineage>
</organism>
<name>A0A0K9YSW9_9BACL</name>
<accession>A0A0K9YSW9</accession>
<dbReference type="Proteomes" id="UP000319578">
    <property type="component" value="Unassembled WGS sequence"/>
</dbReference>
<dbReference type="PANTHER" id="PTHR40446">
    <property type="entry name" value="N-ACETYLGLUCOSAMINE-1-PHOSPHODIESTER ALPHA-N-ACETYLGLUCOSAMINIDASE"/>
    <property type="match status" value="1"/>
</dbReference>
<feature type="signal peptide" evidence="1">
    <location>
        <begin position="1"/>
        <end position="18"/>
    </location>
</feature>
<dbReference type="EMBL" id="BJON01000004">
    <property type="protein sequence ID" value="GED67501.1"/>
    <property type="molecule type" value="Genomic_DNA"/>
</dbReference>
<keyword evidence="6" id="KW-1185">Reference proteome</keyword>
<feature type="domain" description="SLH" evidence="2">
    <location>
        <begin position="939"/>
        <end position="1002"/>
    </location>
</feature>
<dbReference type="Pfam" id="PF09992">
    <property type="entry name" value="NAGPA"/>
    <property type="match status" value="1"/>
</dbReference>
<dbReference type="InterPro" id="IPR018711">
    <property type="entry name" value="NAGPA"/>
</dbReference>
<feature type="domain" description="SLH" evidence="2">
    <location>
        <begin position="879"/>
        <end position="937"/>
    </location>
</feature>
<dbReference type="Gene3D" id="2.60.40.1080">
    <property type="match status" value="1"/>
</dbReference>
<dbReference type="EMBL" id="LGIQ01000009">
    <property type="protein sequence ID" value="KNB71819.1"/>
    <property type="molecule type" value="Genomic_DNA"/>
</dbReference>
<reference evidence="5" key="1">
    <citation type="submission" date="2015-07" db="EMBL/GenBank/DDBJ databases">
        <title>Genome sequencing project for genomic taxonomy and phylogenomics of Bacillus-like bacteria.</title>
        <authorList>
            <person name="Liu B."/>
            <person name="Wang J."/>
            <person name="Zhu Y."/>
            <person name="Liu G."/>
            <person name="Chen Q."/>
            <person name="Chen Z."/>
            <person name="Lan J."/>
            <person name="Che J."/>
            <person name="Ge C."/>
            <person name="Shi H."/>
            <person name="Pan Z."/>
            <person name="Liu X."/>
        </authorList>
    </citation>
    <scope>NUCLEOTIDE SEQUENCE [LARGE SCALE GENOMIC DNA]</scope>
    <source>
        <strain evidence="5">DSM 9887</strain>
    </source>
</reference>
<gene>
    <name evidence="4" type="ORF">ADS79_24030</name>
    <name evidence="3" type="ORF">BRE01_12030</name>
</gene>
<evidence type="ECO:0000313" key="6">
    <source>
        <dbReference type="Proteomes" id="UP000319578"/>
    </source>
</evidence>
<dbReference type="STRING" id="54915.ADS79_24030"/>
<reference evidence="4" key="2">
    <citation type="submission" date="2015-07" db="EMBL/GenBank/DDBJ databases">
        <title>MeaNS - Measles Nucleotide Surveillance Program.</title>
        <authorList>
            <person name="Tran T."/>
            <person name="Druce J."/>
        </authorList>
    </citation>
    <scope>NUCLEOTIDE SEQUENCE</scope>
    <source>
        <strain evidence="4">DSM 9887</strain>
    </source>
</reference>
<dbReference type="InterPro" id="IPR001119">
    <property type="entry name" value="SLH_dom"/>
</dbReference>
<proteinExistence type="predicted"/>
<feature type="chain" id="PRO_5038806336" description="SLH domain-containing protein" evidence="1">
    <location>
        <begin position="19"/>
        <end position="1054"/>
    </location>
</feature>
<dbReference type="RefSeq" id="WP_049740862.1">
    <property type="nucleotide sequence ID" value="NZ_BJON01000004.1"/>
</dbReference>
<dbReference type="AlphaFoldDB" id="A0A0K9YSW9"/>
<dbReference type="PATRIC" id="fig|54915.3.peg.3946"/>
<dbReference type="Gene3D" id="2.60.120.430">
    <property type="entry name" value="Galactose-binding lectin"/>
    <property type="match status" value="1"/>
</dbReference>
<dbReference type="Pfam" id="PF00395">
    <property type="entry name" value="SLH"/>
    <property type="match status" value="3"/>
</dbReference>
<comment type="caution">
    <text evidence="4">The sequence shown here is derived from an EMBL/GenBank/DDBJ whole genome shotgun (WGS) entry which is preliminary data.</text>
</comment>
<protein>
    <recommendedName>
        <fullName evidence="2">SLH domain-containing protein</fullName>
    </recommendedName>
</protein>
<dbReference type="OrthoDB" id="9809781at2"/>
<evidence type="ECO:0000313" key="4">
    <source>
        <dbReference type="EMBL" id="KNB71819.1"/>
    </source>
</evidence>
<evidence type="ECO:0000313" key="3">
    <source>
        <dbReference type="EMBL" id="GED67501.1"/>
    </source>
</evidence>
<keyword evidence="1" id="KW-0732">Signal</keyword>